<sequence length="122" mass="14130">MEVYRILADFVFWFHGVWTALLLGGIILSMKYKWYKRYHAVVLTSTIVSQLIFLGCPLVALENALRAQYDPKTTYTGSFICHYLKEHFGFQLPPEYITLALVGIVLLSALIFLRRPKEQETI</sequence>
<organism evidence="2 3">
    <name type="scientific">Candidatus Azambacteria bacterium GW2011_GWC1_46_13</name>
    <dbReference type="NCBI Taxonomy" id="1618619"/>
    <lineage>
        <taxon>Bacteria</taxon>
        <taxon>Candidatus Azamiibacteriota</taxon>
    </lineage>
</organism>
<dbReference type="Proteomes" id="UP000034569">
    <property type="component" value="Unassembled WGS sequence"/>
</dbReference>
<evidence type="ECO:0000256" key="1">
    <source>
        <dbReference type="SAM" id="Phobius"/>
    </source>
</evidence>
<comment type="caution">
    <text evidence="2">The sequence shown here is derived from an EMBL/GenBank/DDBJ whole genome shotgun (WGS) entry which is preliminary data.</text>
</comment>
<accession>A0A0G1NL97</accession>
<dbReference type="EMBL" id="LCLU01000029">
    <property type="protein sequence ID" value="KKU21221.1"/>
    <property type="molecule type" value="Genomic_DNA"/>
</dbReference>
<feature type="transmembrane region" description="Helical" evidence="1">
    <location>
        <begin position="96"/>
        <end position="113"/>
    </location>
</feature>
<gene>
    <name evidence="2" type="ORF">UX33_C0029G0012</name>
</gene>
<evidence type="ECO:0008006" key="4">
    <source>
        <dbReference type="Google" id="ProtNLM"/>
    </source>
</evidence>
<feature type="transmembrane region" description="Helical" evidence="1">
    <location>
        <begin position="6"/>
        <end position="28"/>
    </location>
</feature>
<evidence type="ECO:0000313" key="3">
    <source>
        <dbReference type="Proteomes" id="UP000034569"/>
    </source>
</evidence>
<dbReference type="AlphaFoldDB" id="A0A0G1NL97"/>
<dbReference type="Pfam" id="PF10861">
    <property type="entry name" value="DUF2784"/>
    <property type="match status" value="1"/>
</dbReference>
<keyword evidence="1" id="KW-0472">Membrane</keyword>
<keyword evidence="1" id="KW-0812">Transmembrane</keyword>
<feature type="transmembrane region" description="Helical" evidence="1">
    <location>
        <begin position="40"/>
        <end position="61"/>
    </location>
</feature>
<dbReference type="InterPro" id="IPR021218">
    <property type="entry name" value="DUF2784"/>
</dbReference>
<evidence type="ECO:0000313" key="2">
    <source>
        <dbReference type="EMBL" id="KKU21221.1"/>
    </source>
</evidence>
<name>A0A0G1NL97_9BACT</name>
<proteinExistence type="predicted"/>
<protein>
    <recommendedName>
        <fullName evidence="4">DUF2784 domain-containing protein</fullName>
    </recommendedName>
</protein>
<keyword evidence="1" id="KW-1133">Transmembrane helix</keyword>
<reference evidence="2 3" key="1">
    <citation type="journal article" date="2015" name="Nature">
        <title>rRNA introns, odd ribosomes, and small enigmatic genomes across a large radiation of phyla.</title>
        <authorList>
            <person name="Brown C.T."/>
            <person name="Hug L.A."/>
            <person name="Thomas B.C."/>
            <person name="Sharon I."/>
            <person name="Castelle C.J."/>
            <person name="Singh A."/>
            <person name="Wilkins M.J."/>
            <person name="Williams K.H."/>
            <person name="Banfield J.F."/>
        </authorList>
    </citation>
    <scope>NUCLEOTIDE SEQUENCE [LARGE SCALE GENOMIC DNA]</scope>
</reference>